<dbReference type="InterPro" id="IPR004401">
    <property type="entry name" value="YbaB/EbfC"/>
</dbReference>
<dbReference type="Gene3D" id="3.30.1310.10">
    <property type="entry name" value="Nucleoid-associated protein YbaB-like domain"/>
    <property type="match status" value="1"/>
</dbReference>
<keyword evidence="2 3" id="KW-0238">DNA-binding</keyword>
<dbReference type="InterPro" id="IPR036894">
    <property type="entry name" value="YbaB-like_sf"/>
</dbReference>
<evidence type="ECO:0000256" key="3">
    <source>
        <dbReference type="HAMAP-Rule" id="MF_00274"/>
    </source>
</evidence>
<dbReference type="Proteomes" id="UP000184088">
    <property type="component" value="Unassembled WGS sequence"/>
</dbReference>
<dbReference type="PIRSF" id="PIRSF004555">
    <property type="entry name" value="UCP004555"/>
    <property type="match status" value="1"/>
</dbReference>
<comment type="function">
    <text evidence="3">Binds to DNA and alters its conformation. May be involved in regulation of gene expression, nucleoid organization and DNA protection.</text>
</comment>
<name>A0A1M4X6Q5_9THEO</name>
<accession>A0A1M4X6Q5</accession>
<dbReference type="PANTHER" id="PTHR33449:SF1">
    <property type="entry name" value="NUCLEOID-ASSOCIATED PROTEIN YBAB"/>
    <property type="match status" value="1"/>
</dbReference>
<dbReference type="Pfam" id="PF02575">
    <property type="entry name" value="YbaB_DNA_bd"/>
    <property type="match status" value="1"/>
</dbReference>
<dbReference type="PANTHER" id="PTHR33449">
    <property type="entry name" value="NUCLEOID-ASSOCIATED PROTEIN YBAB"/>
    <property type="match status" value="1"/>
</dbReference>
<gene>
    <name evidence="5" type="ORF">SAMN02746089_00964</name>
</gene>
<dbReference type="FunFam" id="3.30.1310.10:FF:000002">
    <property type="entry name" value="Nucleoid-associated protein IKC_06587"/>
    <property type="match status" value="1"/>
</dbReference>
<dbReference type="AlphaFoldDB" id="A0A1M4X6Q5"/>
<evidence type="ECO:0000256" key="4">
    <source>
        <dbReference type="SAM" id="Coils"/>
    </source>
</evidence>
<keyword evidence="6" id="KW-1185">Reference proteome</keyword>
<feature type="coiled-coil region" evidence="4">
    <location>
        <begin position="11"/>
        <end position="38"/>
    </location>
</feature>
<dbReference type="SUPFAM" id="SSF82607">
    <property type="entry name" value="YbaB-like"/>
    <property type="match status" value="1"/>
</dbReference>
<evidence type="ECO:0000313" key="5">
    <source>
        <dbReference type="EMBL" id="SHE89159.1"/>
    </source>
</evidence>
<dbReference type="NCBIfam" id="TIGR00103">
    <property type="entry name" value="DNA_YbaB_EbfC"/>
    <property type="match status" value="1"/>
</dbReference>
<dbReference type="EMBL" id="FQVH01000007">
    <property type="protein sequence ID" value="SHE89159.1"/>
    <property type="molecule type" value="Genomic_DNA"/>
</dbReference>
<keyword evidence="4" id="KW-0175">Coiled coil</keyword>
<evidence type="ECO:0000256" key="1">
    <source>
        <dbReference type="ARBA" id="ARBA00022490"/>
    </source>
</evidence>
<dbReference type="STRING" id="1121256.SAMN02746089_00964"/>
<dbReference type="GO" id="GO:0005829">
    <property type="term" value="C:cytosol"/>
    <property type="evidence" value="ECO:0007669"/>
    <property type="project" value="TreeGrafter"/>
</dbReference>
<dbReference type="GO" id="GO:0043590">
    <property type="term" value="C:bacterial nucleoid"/>
    <property type="evidence" value="ECO:0007669"/>
    <property type="project" value="UniProtKB-UniRule"/>
</dbReference>
<evidence type="ECO:0000256" key="2">
    <source>
        <dbReference type="ARBA" id="ARBA00023125"/>
    </source>
</evidence>
<proteinExistence type="inferred from homology"/>
<evidence type="ECO:0000313" key="6">
    <source>
        <dbReference type="Proteomes" id="UP000184088"/>
    </source>
</evidence>
<dbReference type="HAMAP" id="MF_00274">
    <property type="entry name" value="DNA_YbaB_EbfC"/>
    <property type="match status" value="1"/>
</dbReference>
<keyword evidence="1 3" id="KW-0963">Cytoplasm</keyword>
<dbReference type="OrthoDB" id="9795263at2"/>
<reference evidence="5 6" key="1">
    <citation type="submission" date="2016-11" db="EMBL/GenBank/DDBJ databases">
        <authorList>
            <person name="Jaros S."/>
            <person name="Januszkiewicz K."/>
            <person name="Wedrychowicz H."/>
        </authorList>
    </citation>
    <scope>NUCLEOTIDE SEQUENCE [LARGE SCALE GENOMIC DNA]</scope>
    <source>
        <strain evidence="5 6">DSM 17918</strain>
    </source>
</reference>
<comment type="subcellular location">
    <subcellularLocation>
        <location evidence="3">Cytoplasm</location>
        <location evidence="3">Nucleoid</location>
    </subcellularLocation>
</comment>
<comment type="subunit">
    <text evidence="3">Homodimer.</text>
</comment>
<organism evidence="5 6">
    <name type="scientific">Caldanaerobius fijiensis DSM 17918</name>
    <dbReference type="NCBI Taxonomy" id="1121256"/>
    <lineage>
        <taxon>Bacteria</taxon>
        <taxon>Bacillati</taxon>
        <taxon>Bacillota</taxon>
        <taxon>Clostridia</taxon>
        <taxon>Thermoanaerobacterales</taxon>
        <taxon>Thermoanaerobacteraceae</taxon>
        <taxon>Caldanaerobius</taxon>
    </lineage>
</organism>
<protein>
    <recommendedName>
        <fullName evidence="3">Nucleoid-associated protein SAMN02746089_00964</fullName>
    </recommendedName>
</protein>
<dbReference type="RefSeq" id="WP_073342210.1">
    <property type="nucleotide sequence ID" value="NZ_FQVH01000007.1"/>
</dbReference>
<dbReference type="GO" id="GO:0003677">
    <property type="term" value="F:DNA binding"/>
    <property type="evidence" value="ECO:0007669"/>
    <property type="project" value="UniProtKB-UniRule"/>
</dbReference>
<comment type="similarity">
    <text evidence="3">Belongs to the YbaB/EbfC family.</text>
</comment>
<sequence length="111" mass="11945">MPKGFPGMGNMNNMLKQVQKMQQEIEKLQEEIKNRTVEASAGGGAVTAVVNGKKELVDIKIDESAAEDIEMLQDLILAAVNEALRKADEIVSNEMSKITAGFNIPGFPGIG</sequence>